<feature type="transmembrane region" description="Helical" evidence="6">
    <location>
        <begin position="369"/>
        <end position="390"/>
    </location>
</feature>
<evidence type="ECO:0000256" key="3">
    <source>
        <dbReference type="ARBA" id="ARBA00022692"/>
    </source>
</evidence>
<evidence type="ECO:0000256" key="4">
    <source>
        <dbReference type="ARBA" id="ARBA00022989"/>
    </source>
</evidence>
<feature type="transmembrane region" description="Helical" evidence="6">
    <location>
        <begin position="125"/>
        <end position="145"/>
    </location>
</feature>
<feature type="transmembrane region" description="Helical" evidence="6">
    <location>
        <begin position="182"/>
        <end position="208"/>
    </location>
</feature>
<evidence type="ECO:0000256" key="2">
    <source>
        <dbReference type="ARBA" id="ARBA00022475"/>
    </source>
</evidence>
<feature type="transmembrane region" description="Helical" evidence="6">
    <location>
        <begin position="49"/>
        <end position="69"/>
    </location>
</feature>
<evidence type="ECO:0000256" key="5">
    <source>
        <dbReference type="ARBA" id="ARBA00023136"/>
    </source>
</evidence>
<dbReference type="Proteomes" id="UP000601789">
    <property type="component" value="Unassembled WGS sequence"/>
</dbReference>
<dbReference type="InterPro" id="IPR002797">
    <property type="entry name" value="Polysacc_synth"/>
</dbReference>
<feature type="transmembrane region" description="Helical" evidence="6">
    <location>
        <begin position="75"/>
        <end position="104"/>
    </location>
</feature>
<dbReference type="RefSeq" id="WP_198476927.1">
    <property type="nucleotide sequence ID" value="NZ_JADGMQ010000008.1"/>
</dbReference>
<feature type="transmembrane region" description="Helical" evidence="6">
    <location>
        <begin position="214"/>
        <end position="237"/>
    </location>
</feature>
<feature type="transmembrane region" description="Helical" evidence="6">
    <location>
        <begin position="151"/>
        <end position="170"/>
    </location>
</feature>
<feature type="transmembrane region" description="Helical" evidence="6">
    <location>
        <begin position="290"/>
        <end position="310"/>
    </location>
</feature>
<keyword evidence="3 6" id="KW-0812">Transmembrane</keyword>
<keyword evidence="4 6" id="KW-1133">Transmembrane helix</keyword>
<keyword evidence="2" id="KW-1003">Cell membrane</keyword>
<feature type="transmembrane region" description="Helical" evidence="6">
    <location>
        <begin position="342"/>
        <end position="363"/>
    </location>
</feature>
<accession>A0ABS0SE12</accession>
<comment type="caution">
    <text evidence="7">The sequence shown here is derived from an EMBL/GenBank/DDBJ whole genome shotgun (WGS) entry which is preliminary data.</text>
</comment>
<evidence type="ECO:0000256" key="1">
    <source>
        <dbReference type="ARBA" id="ARBA00004651"/>
    </source>
</evidence>
<evidence type="ECO:0000313" key="7">
    <source>
        <dbReference type="EMBL" id="MBI1621528.1"/>
    </source>
</evidence>
<feature type="transmembrane region" description="Helical" evidence="6">
    <location>
        <begin position="402"/>
        <end position="422"/>
    </location>
</feature>
<feature type="transmembrane region" description="Helical" evidence="6">
    <location>
        <begin position="428"/>
        <end position="450"/>
    </location>
</feature>
<reference evidence="7 8" key="1">
    <citation type="submission" date="2020-10" db="EMBL/GenBank/DDBJ databases">
        <title>Aquamicrobium zhengzhouensis sp. nov., a exopolysaccharide producing bacterium isolated from farmland soil.</title>
        <authorList>
            <person name="Wang X."/>
        </authorList>
    </citation>
    <scope>NUCLEOTIDE SEQUENCE [LARGE SCALE GENOMIC DNA]</scope>
    <source>
        <strain evidence="8">cd-1</strain>
    </source>
</reference>
<dbReference type="Pfam" id="PF01943">
    <property type="entry name" value="Polysacc_synt"/>
    <property type="match status" value="1"/>
</dbReference>
<keyword evidence="8" id="KW-1185">Reference proteome</keyword>
<comment type="subcellular location">
    <subcellularLocation>
        <location evidence="1">Cell membrane</location>
        <topology evidence="1">Multi-pass membrane protein</topology>
    </subcellularLocation>
</comment>
<proteinExistence type="predicted"/>
<dbReference type="PANTHER" id="PTHR30250:SF11">
    <property type="entry name" value="O-ANTIGEN TRANSPORTER-RELATED"/>
    <property type="match status" value="1"/>
</dbReference>
<evidence type="ECO:0000256" key="6">
    <source>
        <dbReference type="SAM" id="Phobius"/>
    </source>
</evidence>
<name>A0ABS0SE12_9HYPH</name>
<dbReference type="InterPro" id="IPR050833">
    <property type="entry name" value="Poly_Biosynth_Transport"/>
</dbReference>
<dbReference type="PANTHER" id="PTHR30250">
    <property type="entry name" value="PST FAMILY PREDICTED COLANIC ACID TRANSPORTER"/>
    <property type="match status" value="1"/>
</dbReference>
<organism evidence="7 8">
    <name type="scientific">Aquamicrobium zhengzhouense</name>
    <dbReference type="NCBI Taxonomy" id="2781738"/>
    <lineage>
        <taxon>Bacteria</taxon>
        <taxon>Pseudomonadati</taxon>
        <taxon>Pseudomonadota</taxon>
        <taxon>Alphaproteobacteria</taxon>
        <taxon>Hyphomicrobiales</taxon>
        <taxon>Phyllobacteriaceae</taxon>
        <taxon>Aquamicrobium</taxon>
    </lineage>
</organism>
<protein>
    <submittedName>
        <fullName evidence="7">Lipopolysaccharide biosynthesis protein</fullName>
    </submittedName>
</protein>
<evidence type="ECO:0000313" key="8">
    <source>
        <dbReference type="Proteomes" id="UP000601789"/>
    </source>
</evidence>
<gene>
    <name evidence="7" type="ORF">IOD40_12745</name>
</gene>
<sequence length="472" mass="51979">MRFSAVATADRLLPESLAMRLKPFLDRIDTTIFSPEDRTNAGRTSLTAFIIRVSSALIALFSQVLMARWMGGFEYGIFVLVWTTMLIAGNLSCLGFHTSIVRFIPQYRVQGALAELRGILQTSHALVLGLSLLIAAAGIAGIWLFHDHFESYYIIPFYLGMICLPMIAISDTIEGTARANSWAILALAPIYILRPVLILALMALAMFLDYPHTGQTAMVCAILATLITTVWQALSILPRVANEVRQVQPKWRLREWILVSFPIFLIEGFVFILTNADVLMVGWFMEPHDVAIYFATVKILALVHFVYFSVKAGAAQRYAEYFEHDDQQRLGDFARATVSWTFWPSVAMAICVLIIGKPMLMLFGPDFDGGYPLLFVLVLGVLARASVGPAESLLTMTGGQNVCAAIYAGALLLNVGLNIILIPSLGLWGAAVGMVAAMVFEALLLALIVWKKLGIAMVISLKRRPAAGEVQW</sequence>
<feature type="transmembrane region" description="Helical" evidence="6">
    <location>
        <begin position="258"/>
        <end position="284"/>
    </location>
</feature>
<keyword evidence="5 6" id="KW-0472">Membrane</keyword>
<dbReference type="EMBL" id="JADGMQ010000008">
    <property type="protein sequence ID" value="MBI1621528.1"/>
    <property type="molecule type" value="Genomic_DNA"/>
</dbReference>